<feature type="region of interest" description="Disordered" evidence="5">
    <location>
        <begin position="515"/>
        <end position="539"/>
    </location>
</feature>
<feature type="domain" description="Putative ER transporter 6TM N-terminal" evidence="8">
    <location>
        <begin position="126"/>
        <end position="309"/>
    </location>
</feature>
<feature type="transmembrane region" description="Helical" evidence="6">
    <location>
        <begin position="562"/>
        <end position="584"/>
    </location>
</feature>
<keyword evidence="11" id="KW-1185">Reference proteome</keyword>
<gene>
    <name evidence="10" type="ORF">PCON_05058</name>
</gene>
<organism evidence="10 11">
    <name type="scientific">Pyronema omphalodes (strain CBS 100304)</name>
    <name type="common">Pyronema confluens</name>
    <dbReference type="NCBI Taxonomy" id="1076935"/>
    <lineage>
        <taxon>Eukaryota</taxon>
        <taxon>Fungi</taxon>
        <taxon>Dikarya</taxon>
        <taxon>Ascomycota</taxon>
        <taxon>Pezizomycotina</taxon>
        <taxon>Pezizomycetes</taxon>
        <taxon>Pezizales</taxon>
        <taxon>Pyronemataceae</taxon>
        <taxon>Pyronema</taxon>
    </lineage>
</organism>
<keyword evidence="3 6" id="KW-1133">Transmembrane helix</keyword>
<accession>U4KWG7</accession>
<feature type="transmembrane region" description="Helical" evidence="6">
    <location>
        <begin position="148"/>
        <end position="172"/>
    </location>
</feature>
<feature type="transmembrane region" description="Helical" evidence="6">
    <location>
        <begin position="41"/>
        <end position="57"/>
    </location>
</feature>
<dbReference type="InterPro" id="IPR018823">
    <property type="entry name" value="ArAE_2_N"/>
</dbReference>
<dbReference type="eggNOG" id="KOG4711">
    <property type="taxonomic scope" value="Eukaryota"/>
</dbReference>
<evidence type="ECO:0000256" key="3">
    <source>
        <dbReference type="ARBA" id="ARBA00022989"/>
    </source>
</evidence>
<keyword evidence="4 6" id="KW-0472">Membrane</keyword>
<evidence type="ECO:0000313" key="10">
    <source>
        <dbReference type="EMBL" id="CCX05471.1"/>
    </source>
</evidence>
<comment type="subcellular location">
    <subcellularLocation>
        <location evidence="1">Membrane</location>
        <topology evidence="1">Multi-pass membrane protein</topology>
    </subcellularLocation>
</comment>
<feature type="domain" description="DUF2421" evidence="7">
    <location>
        <begin position="776"/>
        <end position="922"/>
    </location>
</feature>
<dbReference type="PANTHER" id="PTHR47804">
    <property type="entry name" value="60S RIBOSOMAL PROTEIN L19"/>
    <property type="match status" value="1"/>
</dbReference>
<evidence type="ECO:0000256" key="2">
    <source>
        <dbReference type="ARBA" id="ARBA00022692"/>
    </source>
</evidence>
<evidence type="ECO:0000313" key="11">
    <source>
        <dbReference type="Proteomes" id="UP000018144"/>
    </source>
</evidence>
<dbReference type="GO" id="GO:0016020">
    <property type="term" value="C:membrane"/>
    <property type="evidence" value="ECO:0007669"/>
    <property type="project" value="UniProtKB-SubCell"/>
</dbReference>
<evidence type="ECO:0000256" key="4">
    <source>
        <dbReference type="ARBA" id="ARBA00023136"/>
    </source>
</evidence>
<proteinExistence type="predicted"/>
<feature type="transmembrane region" description="Helical" evidence="6">
    <location>
        <begin position="604"/>
        <end position="627"/>
    </location>
</feature>
<protein>
    <submittedName>
        <fullName evidence="10">Similar to Uncharacterized membrane protein YGL140C acc. no. P53120</fullName>
    </submittedName>
</protein>
<dbReference type="OrthoDB" id="68611at2759"/>
<reference evidence="10 11" key="1">
    <citation type="journal article" date="2013" name="PLoS Genet.">
        <title>The genome and development-dependent transcriptomes of Pyronema confluens: a window into fungal evolution.</title>
        <authorList>
            <person name="Traeger S."/>
            <person name="Altegoer F."/>
            <person name="Freitag M."/>
            <person name="Gabaldon T."/>
            <person name="Kempken F."/>
            <person name="Kumar A."/>
            <person name="Marcet-Houben M."/>
            <person name="Poggeler S."/>
            <person name="Stajich J.E."/>
            <person name="Nowrousian M."/>
        </authorList>
    </citation>
    <scope>NUCLEOTIDE SEQUENCE [LARGE SCALE GENOMIC DNA]</scope>
    <source>
        <strain evidence="11">CBS 100304</strain>
        <tissue evidence="10">Vegetative mycelium</tissue>
    </source>
</reference>
<evidence type="ECO:0000256" key="5">
    <source>
        <dbReference type="SAM" id="MobiDB-lite"/>
    </source>
</evidence>
<evidence type="ECO:0000259" key="9">
    <source>
        <dbReference type="Pfam" id="PF13515"/>
    </source>
</evidence>
<feature type="transmembrane region" description="Helical" evidence="6">
    <location>
        <begin position="119"/>
        <end position="141"/>
    </location>
</feature>
<evidence type="ECO:0000256" key="1">
    <source>
        <dbReference type="ARBA" id="ARBA00004141"/>
    </source>
</evidence>
<feature type="transmembrane region" description="Helical" evidence="6">
    <location>
        <begin position="88"/>
        <end position="107"/>
    </location>
</feature>
<dbReference type="InterPro" id="IPR023244">
    <property type="entry name" value="Brefeldin_A-sensitivity_4"/>
</dbReference>
<keyword evidence="2 6" id="KW-0812">Transmembrane</keyword>
<dbReference type="Pfam" id="PF13515">
    <property type="entry name" value="FUSC_2"/>
    <property type="match status" value="1"/>
</dbReference>
<feature type="transmembrane region" description="Helical" evidence="6">
    <location>
        <begin position="178"/>
        <end position="197"/>
    </location>
</feature>
<feature type="transmembrane region" description="Helical" evidence="6">
    <location>
        <begin position="648"/>
        <end position="667"/>
    </location>
</feature>
<dbReference type="AlphaFoldDB" id="U4KWG7"/>
<dbReference type="STRING" id="1076935.U4KWG7"/>
<dbReference type="InterPro" id="IPR018820">
    <property type="entry name" value="BRE4-related_DUF2421"/>
</dbReference>
<evidence type="ECO:0000259" key="7">
    <source>
        <dbReference type="Pfam" id="PF10334"/>
    </source>
</evidence>
<feature type="domain" description="Putative ER transporter 6TM N-terminal" evidence="8">
    <location>
        <begin position="40"/>
        <end position="112"/>
    </location>
</feature>
<dbReference type="InterPro" id="IPR049453">
    <property type="entry name" value="Memb_transporter_dom"/>
</dbReference>
<name>U4KWG7_PYROM</name>
<dbReference type="Proteomes" id="UP000018144">
    <property type="component" value="Unassembled WGS sequence"/>
</dbReference>
<dbReference type="EMBL" id="HF935255">
    <property type="protein sequence ID" value="CCX05471.1"/>
    <property type="molecule type" value="Genomic_DNA"/>
</dbReference>
<feature type="domain" description="Integral membrane bound transporter" evidence="9">
    <location>
        <begin position="594"/>
        <end position="721"/>
    </location>
</feature>
<evidence type="ECO:0000259" key="8">
    <source>
        <dbReference type="Pfam" id="PF10337"/>
    </source>
</evidence>
<feature type="compositionally biased region" description="Basic and acidic residues" evidence="5">
    <location>
        <begin position="515"/>
        <end position="530"/>
    </location>
</feature>
<dbReference type="InterPro" id="IPR052430">
    <property type="entry name" value="IVT-Associated"/>
</dbReference>
<dbReference type="Pfam" id="PF10337">
    <property type="entry name" value="ArAE_2_N"/>
    <property type="match status" value="2"/>
</dbReference>
<evidence type="ECO:0000256" key="6">
    <source>
        <dbReference type="SAM" id="Phobius"/>
    </source>
</evidence>
<dbReference type="Pfam" id="PF10334">
    <property type="entry name" value="BRE4"/>
    <property type="match status" value="1"/>
</dbReference>
<feature type="transmembrane region" description="Helical" evidence="6">
    <location>
        <begin position="708"/>
        <end position="728"/>
    </location>
</feature>
<dbReference type="PANTHER" id="PTHR47804:SF4">
    <property type="entry name" value="AFR661WP"/>
    <property type="match status" value="1"/>
</dbReference>
<dbReference type="PRINTS" id="PR02047">
    <property type="entry name" value="BREFELDNASP4"/>
</dbReference>
<sequence>MAPPKKKQPVSIWDAIWHDKIAKLQKAFWTEITRDNLPRRIFKCVLATFITVIIMLIPNITSVYGKAGYLACITSVFGHPGRRLGGMVEALTMATVGTAIGVAWASLGTYLSSLVHDTNLAAAMGIKAVFVIIAAFIHGYVRLSTPRLFLMVLLMIIPVLIGLTSPAVKVSYTFPTQFFYPILTSVGVMLLVNVSIFPEFGSTQLCMATIETLQEVQKMQKAAAELFIAFSVGKDPEQCVAGLRDLTDMKAKLRAKVAATKAVYTECSFELAYSVLAPRELKHISRKGIKNITGKTFSLVGACESAYALMGIELRAPPGGKYDINWYKSQREESADEELLKALLIRVEAPLRQLQAATSRALDIVSACVAYSYDTPSLPAVGKASSRARKPTGIPLPEVDVHIEWLEAAIEEFGRTSTAALEIAAVLQEPHHNDVDVDLMPREEVFLISSFVMNLRQSATHALEMLRQSRTLVEAREDRKGRKSIHFPRIKIRKWLFSGTEEPDTVRVTERETFAREPGNESREHLVDSRRRTKRPRYRRSRAAGSEIARKWRKLRWMLGKVLDWVAGSDAFLYAFKFTFGVMLVTWPAFVHGWVQWFYLNRGVWAPLIFVLVFENAVGSTIWIFFLRTAGTIVGSAWGYAAYQSRNGNEFTIAAMLLVGTIPNYYVQLGTKYQKAGMVCTISMCVVALSTHLQTVPGTSEENFYKRVVTMLIGGAVATLVQLVLFPVKARVHLKDYLASAIVQINKMESCIASGVDDTRNIVASPALFKRFAIAQKKATACLSTAEAFLVFTKQEPRLKGNFAPQAVVYKEIIFVLRQIVDRMENMVQLRQAYGSAVLEEYNSRVYNYRRAVAAAITLTLTVVHEALTTKLPLPQFLPSARLAHLRMVLRVRQILLEENTNEDVSHSNIDSRTSDTAEAARHALRLKFLSWNASSAALEECIEYLEELVDLAKTLVGANEFRSGILNRPRYKADLEKMRSTRNLTRDPLDPNAASLDNADTVTASGFSLSGVSQQALEGMPDSLTRIQSRRMEARLERRRTITQLDAIH</sequence>
<dbReference type="OMA" id="VTWPAFV"/>